<dbReference type="OrthoDB" id="2634326at2759"/>
<evidence type="ECO:0000313" key="1">
    <source>
        <dbReference type="EMBL" id="RDB22517.1"/>
    </source>
</evidence>
<accession>A0A369JPP3</accession>
<dbReference type="Proteomes" id="UP000076154">
    <property type="component" value="Unassembled WGS sequence"/>
</dbReference>
<organism evidence="1 2">
    <name type="scientific">Hypsizygus marmoreus</name>
    <name type="common">White beech mushroom</name>
    <name type="synonym">Agaricus marmoreus</name>
    <dbReference type="NCBI Taxonomy" id="39966"/>
    <lineage>
        <taxon>Eukaryota</taxon>
        <taxon>Fungi</taxon>
        <taxon>Dikarya</taxon>
        <taxon>Basidiomycota</taxon>
        <taxon>Agaricomycotina</taxon>
        <taxon>Agaricomycetes</taxon>
        <taxon>Agaricomycetidae</taxon>
        <taxon>Agaricales</taxon>
        <taxon>Tricholomatineae</taxon>
        <taxon>Lyophyllaceae</taxon>
        <taxon>Hypsizygus</taxon>
    </lineage>
</organism>
<dbReference type="InParanoid" id="A0A369JPP3"/>
<dbReference type="EMBL" id="LUEZ02000049">
    <property type="protein sequence ID" value="RDB22517.1"/>
    <property type="molecule type" value="Genomic_DNA"/>
</dbReference>
<reference evidence="1" key="1">
    <citation type="submission" date="2018-04" db="EMBL/GenBank/DDBJ databases">
        <title>Whole genome sequencing of Hypsizygus marmoreus.</title>
        <authorList>
            <person name="Choi I.-G."/>
            <person name="Min B."/>
            <person name="Kim J.-G."/>
            <person name="Kim S."/>
            <person name="Oh Y.-L."/>
            <person name="Kong W.-S."/>
            <person name="Park H."/>
            <person name="Jeong J."/>
            <person name="Song E.-S."/>
        </authorList>
    </citation>
    <scope>NUCLEOTIDE SEQUENCE [LARGE SCALE GENOMIC DNA]</scope>
    <source>
        <strain evidence="1">51987-8</strain>
    </source>
</reference>
<name>A0A369JPP3_HYPMA</name>
<sequence length="590" mass="65356">MPLPDIKLVTPKDLVDDPMLLLHKRGLDETRTVFDGKVGSVIGDRTYFVMSPNMSHTFAPPLGNSRQMRMCNDGCYTDDDHLVGPQPYSATLCHYAAIPRKLRDPYDPLAIMWWVPTKMDFDFATPGLGKLDPMRLGRLGGLIYSIKQEVEKYKKDDKFTQMHKSSVISLFGVALLQRSFLELKAYLDYLYIFRPRMTGQEPPATDVAVTIGAYAFNDVVAQEFVCAGLPVWIIKSYSYLPAIRIDSVVPPLLPKEWAVLEDANPPYLPFFTGSVASADKYTAFHSWARRVIGYPNPFASLPEEPASLPPSSAATSPPLSAPARSLPVLSDLQAGHSSHQKSRAKTVQPYLKSKPSQQGVVSIVGRNKFVEPLSSLCPPPIATWSKALAHVDRDRRHWKSAVRPSDAGYVFPDPGLVIGISDAEKLPKYIHNWLKYRGALLFRMSSQGSAARPISPQLWRMLLNYGGQVVIGDGRHHQRCQQIAEILASCIREQGLHLDSLAAGTTSWHGRQFESDELPPQRIIQEVVWELFELNFCFEFVGLDSRASEGTGDTLEGCQRLIMSCFPGRHGGSMLIADVEAGDSGVAAAS</sequence>
<proteinExistence type="predicted"/>
<dbReference type="AlphaFoldDB" id="A0A369JPP3"/>
<gene>
    <name evidence="1" type="ORF">Hypma_010170</name>
</gene>
<protein>
    <submittedName>
        <fullName evidence="1">Uncharacterized protein</fullName>
    </submittedName>
</protein>
<comment type="caution">
    <text evidence="1">The sequence shown here is derived from an EMBL/GenBank/DDBJ whole genome shotgun (WGS) entry which is preliminary data.</text>
</comment>
<keyword evidence="2" id="KW-1185">Reference proteome</keyword>
<evidence type="ECO:0000313" key="2">
    <source>
        <dbReference type="Proteomes" id="UP000076154"/>
    </source>
</evidence>